<evidence type="ECO:0000256" key="7">
    <source>
        <dbReference type="ARBA" id="ARBA00022801"/>
    </source>
</evidence>
<evidence type="ECO:0000256" key="15">
    <source>
        <dbReference type="RuleBase" id="RU364006"/>
    </source>
</evidence>
<dbReference type="HOGENOM" id="CLU_097262_1_1_9"/>
<evidence type="ECO:0000313" key="18">
    <source>
        <dbReference type="EMBL" id="EHI55148.1"/>
    </source>
</evidence>
<keyword evidence="19" id="KW-1185">Reference proteome</keyword>
<feature type="binding site" evidence="14">
    <location>
        <position position="129"/>
    </location>
    <ligand>
        <name>Zn(2+)</name>
        <dbReference type="ChEBI" id="CHEBI:29105"/>
        <note>catalytic</note>
    </ligand>
</feature>
<evidence type="ECO:0000256" key="5">
    <source>
        <dbReference type="ARBA" id="ARBA00018266"/>
    </source>
</evidence>
<dbReference type="SUPFAM" id="SSF53927">
    <property type="entry name" value="Cytidine deaminase-like"/>
    <property type="match status" value="1"/>
</dbReference>
<evidence type="ECO:0000256" key="3">
    <source>
        <dbReference type="ARBA" id="ARBA00006576"/>
    </source>
</evidence>
<evidence type="ECO:0000256" key="6">
    <source>
        <dbReference type="ARBA" id="ARBA00022723"/>
    </source>
</evidence>
<dbReference type="CDD" id="cd01283">
    <property type="entry name" value="cytidine_deaminase"/>
    <property type="match status" value="1"/>
</dbReference>
<gene>
    <name evidence="18" type="ORF">HMPREF9333_01667</name>
</gene>
<accession>G5GJC7</accession>
<comment type="catalytic activity">
    <reaction evidence="11 15">
        <text>cytidine + H2O + H(+) = uridine + NH4(+)</text>
        <dbReference type="Rhea" id="RHEA:16069"/>
        <dbReference type="ChEBI" id="CHEBI:15377"/>
        <dbReference type="ChEBI" id="CHEBI:15378"/>
        <dbReference type="ChEBI" id="CHEBI:16704"/>
        <dbReference type="ChEBI" id="CHEBI:17562"/>
        <dbReference type="ChEBI" id="CHEBI:28938"/>
        <dbReference type="EC" id="3.5.4.5"/>
    </reaction>
</comment>
<dbReference type="InterPro" id="IPR002125">
    <property type="entry name" value="CMP_dCMP_dom"/>
</dbReference>
<comment type="cofactor">
    <cofactor evidence="1 14 15">
        <name>Zn(2+)</name>
        <dbReference type="ChEBI" id="CHEBI:29105"/>
    </cofactor>
</comment>
<comment type="caution">
    <text evidence="18">The sequence shown here is derived from an EMBL/GenBank/DDBJ whole genome shotgun (WGS) entry which is preliminary data.</text>
</comment>
<dbReference type="AlphaFoldDB" id="G5GJC7"/>
<dbReference type="STRING" id="679200.HMPREF9333_01667"/>
<dbReference type="GO" id="GO:0055086">
    <property type="term" value="P:nucleobase-containing small molecule metabolic process"/>
    <property type="evidence" value="ECO:0007669"/>
    <property type="project" value="UniProtKB-ARBA"/>
</dbReference>
<dbReference type="FunFam" id="3.40.140.10:FF:000008">
    <property type="entry name" value="Cytidine deaminase"/>
    <property type="match status" value="1"/>
</dbReference>
<comment type="similarity">
    <text evidence="3 15">Belongs to the cytidine and deoxycytidylate deaminase family.</text>
</comment>
<protein>
    <recommendedName>
        <fullName evidence="5 15">Cytidine deaminase</fullName>
        <ecNumber evidence="4 15">3.5.4.5</ecNumber>
    </recommendedName>
    <alternativeName>
        <fullName evidence="9 15">Cytidine aminohydrolase</fullName>
    </alternativeName>
</protein>
<feature type="domain" description="CMP/dCMP-type deaminase" evidence="17">
    <location>
        <begin position="37"/>
        <end position="169"/>
    </location>
</feature>
<dbReference type="InterPro" id="IPR050202">
    <property type="entry name" value="Cyt/Deoxycyt_deaminase"/>
</dbReference>
<dbReference type="PANTHER" id="PTHR11644">
    <property type="entry name" value="CYTIDINE DEAMINASE"/>
    <property type="match status" value="1"/>
</dbReference>
<evidence type="ECO:0000256" key="14">
    <source>
        <dbReference type="PIRSR" id="PIRSR606262-3"/>
    </source>
</evidence>
<dbReference type="EC" id="3.5.4.5" evidence="4 15"/>
<evidence type="ECO:0000256" key="9">
    <source>
        <dbReference type="ARBA" id="ARBA00032005"/>
    </source>
</evidence>
<feature type="binding site" evidence="14">
    <location>
        <position position="89"/>
    </location>
    <ligand>
        <name>Zn(2+)</name>
        <dbReference type="ChEBI" id="CHEBI:29105"/>
        <note>catalytic</note>
    </ligand>
</feature>
<evidence type="ECO:0000256" key="1">
    <source>
        <dbReference type="ARBA" id="ARBA00001947"/>
    </source>
</evidence>
<feature type="active site" description="Proton donor" evidence="12">
    <location>
        <position position="91"/>
    </location>
</feature>
<dbReference type="Proteomes" id="UP000003011">
    <property type="component" value="Unassembled WGS sequence"/>
</dbReference>
<dbReference type="GO" id="GO:0072527">
    <property type="term" value="P:pyrimidine-containing compound metabolic process"/>
    <property type="evidence" value="ECO:0007669"/>
    <property type="project" value="UniProtKB-ARBA"/>
</dbReference>
<dbReference type="Gene3D" id="3.40.140.10">
    <property type="entry name" value="Cytidine Deaminase, domain 2"/>
    <property type="match status" value="1"/>
</dbReference>
<feature type="binding site" evidence="13">
    <location>
        <begin position="78"/>
        <end position="84"/>
    </location>
    <ligand>
        <name>substrate</name>
    </ligand>
</feature>
<comment type="catalytic activity">
    <reaction evidence="10 15">
        <text>2'-deoxycytidine + H2O + H(+) = 2'-deoxyuridine + NH4(+)</text>
        <dbReference type="Rhea" id="RHEA:13433"/>
        <dbReference type="ChEBI" id="CHEBI:15377"/>
        <dbReference type="ChEBI" id="CHEBI:15378"/>
        <dbReference type="ChEBI" id="CHEBI:15698"/>
        <dbReference type="ChEBI" id="CHEBI:16450"/>
        <dbReference type="ChEBI" id="CHEBI:28938"/>
        <dbReference type="EC" id="3.5.4.5"/>
    </reaction>
</comment>
<dbReference type="GO" id="GO:0004126">
    <property type="term" value="F:cytidine deaminase activity"/>
    <property type="evidence" value="ECO:0007669"/>
    <property type="project" value="UniProtKB-UniRule"/>
</dbReference>
<evidence type="ECO:0000313" key="19">
    <source>
        <dbReference type="Proteomes" id="UP000003011"/>
    </source>
</evidence>
<organism evidence="18 19">
    <name type="scientific">Johnsonella ignava ATCC 51276</name>
    <dbReference type="NCBI Taxonomy" id="679200"/>
    <lineage>
        <taxon>Bacteria</taxon>
        <taxon>Bacillati</taxon>
        <taxon>Bacillota</taxon>
        <taxon>Clostridia</taxon>
        <taxon>Lachnospirales</taxon>
        <taxon>Lachnospiraceae</taxon>
        <taxon>Johnsonella</taxon>
    </lineage>
</organism>
<dbReference type="RefSeq" id="WP_005541439.1">
    <property type="nucleotide sequence ID" value="NZ_JH378834.1"/>
</dbReference>
<dbReference type="PATRIC" id="fig|679200.3.peg.1764"/>
<sequence length="172" mass="19448">MNYRDGRHKQNEKTNPVKKINDDNNKTGDNDRNKVVIPEDALIRAAFKILPMAYAPYSHFHVGAALLGKSGNIYTGINIENASYTPTNCAERTAFFKAVSHGEKEFKAIAVCGGRDGIVDSYVFPCGVCRQVMREFCRPEDFIIYIAKSPKDYREYKLKELLPYGFGPEDLK</sequence>
<evidence type="ECO:0000256" key="4">
    <source>
        <dbReference type="ARBA" id="ARBA00012783"/>
    </source>
</evidence>
<dbReference type="EMBL" id="ACZL01000027">
    <property type="protein sequence ID" value="EHI55148.1"/>
    <property type="molecule type" value="Genomic_DNA"/>
</dbReference>
<dbReference type="NCBIfam" id="TIGR01354">
    <property type="entry name" value="cyt_deam_tetra"/>
    <property type="match status" value="1"/>
</dbReference>
<keyword evidence="6 14" id="KW-0479">Metal-binding</keyword>
<dbReference type="eggNOG" id="COG0295">
    <property type="taxonomic scope" value="Bacteria"/>
</dbReference>
<dbReference type="PANTHER" id="PTHR11644:SF2">
    <property type="entry name" value="CYTIDINE DEAMINASE"/>
    <property type="match status" value="1"/>
</dbReference>
<dbReference type="PROSITE" id="PS51747">
    <property type="entry name" value="CYT_DCMP_DEAMINASES_2"/>
    <property type="match status" value="1"/>
</dbReference>
<evidence type="ECO:0000256" key="13">
    <source>
        <dbReference type="PIRSR" id="PIRSR606262-2"/>
    </source>
</evidence>
<dbReference type="Pfam" id="PF00383">
    <property type="entry name" value="dCMP_cyt_deam_1"/>
    <property type="match status" value="1"/>
</dbReference>
<feature type="region of interest" description="Disordered" evidence="16">
    <location>
        <begin position="1"/>
        <end position="32"/>
    </location>
</feature>
<proteinExistence type="inferred from homology"/>
<evidence type="ECO:0000256" key="10">
    <source>
        <dbReference type="ARBA" id="ARBA00049252"/>
    </source>
</evidence>
<dbReference type="GO" id="GO:0008270">
    <property type="term" value="F:zinc ion binding"/>
    <property type="evidence" value="ECO:0007669"/>
    <property type="project" value="UniProtKB-UniRule"/>
</dbReference>
<dbReference type="GO" id="GO:0005829">
    <property type="term" value="C:cytosol"/>
    <property type="evidence" value="ECO:0007669"/>
    <property type="project" value="TreeGrafter"/>
</dbReference>
<comment type="function">
    <text evidence="2 15">This enzyme scavenges exogenous and endogenous cytidine and 2'-deoxycytidine for UMP synthesis.</text>
</comment>
<evidence type="ECO:0000256" key="12">
    <source>
        <dbReference type="PIRSR" id="PIRSR606262-1"/>
    </source>
</evidence>
<evidence type="ECO:0000256" key="11">
    <source>
        <dbReference type="ARBA" id="ARBA00049558"/>
    </source>
</evidence>
<evidence type="ECO:0000256" key="2">
    <source>
        <dbReference type="ARBA" id="ARBA00003949"/>
    </source>
</evidence>
<dbReference type="NCBIfam" id="NF004064">
    <property type="entry name" value="PRK05578.1"/>
    <property type="match status" value="1"/>
</dbReference>
<keyword evidence="7 15" id="KW-0378">Hydrolase</keyword>
<feature type="compositionally biased region" description="Basic and acidic residues" evidence="16">
    <location>
        <begin position="1"/>
        <end position="12"/>
    </location>
</feature>
<dbReference type="InterPro" id="IPR016193">
    <property type="entry name" value="Cytidine_deaminase-like"/>
</dbReference>
<evidence type="ECO:0000256" key="8">
    <source>
        <dbReference type="ARBA" id="ARBA00022833"/>
    </source>
</evidence>
<evidence type="ECO:0000259" key="17">
    <source>
        <dbReference type="PROSITE" id="PS51747"/>
    </source>
</evidence>
<keyword evidence="8 14" id="KW-0862">Zinc</keyword>
<feature type="compositionally biased region" description="Basic and acidic residues" evidence="16">
    <location>
        <begin position="19"/>
        <end position="32"/>
    </location>
</feature>
<name>G5GJC7_9FIRM</name>
<evidence type="ECO:0000256" key="16">
    <source>
        <dbReference type="SAM" id="MobiDB-lite"/>
    </source>
</evidence>
<feature type="binding site" evidence="14">
    <location>
        <position position="126"/>
    </location>
    <ligand>
        <name>Zn(2+)</name>
        <dbReference type="ChEBI" id="CHEBI:29105"/>
        <note>catalytic</note>
    </ligand>
</feature>
<dbReference type="InterPro" id="IPR006262">
    <property type="entry name" value="Cyt_deam_tetra"/>
</dbReference>
<reference evidence="18 19" key="1">
    <citation type="submission" date="2011-08" db="EMBL/GenBank/DDBJ databases">
        <title>The Genome Sequence of Johnsonella ignava ATCC 51276.</title>
        <authorList>
            <consortium name="The Broad Institute Genome Sequencing Platform"/>
            <person name="Earl A."/>
            <person name="Ward D."/>
            <person name="Feldgarden M."/>
            <person name="Gevers D."/>
            <person name="Izard J."/>
            <person name="Blanton J.M."/>
            <person name="Baranova O.V."/>
            <person name="Dewhirst F.E."/>
            <person name="Young S.K."/>
            <person name="Zeng Q."/>
            <person name="Gargeya S."/>
            <person name="Fitzgerald M."/>
            <person name="Haas B."/>
            <person name="Abouelleil A."/>
            <person name="Alvarado L."/>
            <person name="Arachchi H.M."/>
            <person name="Berlin A."/>
            <person name="Brown A."/>
            <person name="Chapman S.B."/>
            <person name="Chen Z."/>
            <person name="Dunbar C."/>
            <person name="Freedman E."/>
            <person name="Gearin G."/>
            <person name="Gellesch M."/>
            <person name="Goldberg J."/>
            <person name="Griggs A."/>
            <person name="Gujja S."/>
            <person name="Heiman D."/>
            <person name="Howarth C."/>
            <person name="Larson L."/>
            <person name="Lui A."/>
            <person name="MacDonald P.J.P."/>
            <person name="Montmayeur A."/>
            <person name="Murphy C."/>
            <person name="Neiman D."/>
            <person name="Pearson M."/>
            <person name="Priest M."/>
            <person name="Roberts A."/>
            <person name="Saif S."/>
            <person name="Shea T."/>
            <person name="Shenoy N."/>
            <person name="Sisk P."/>
            <person name="Stolte C."/>
            <person name="Sykes S."/>
            <person name="Wortman J."/>
            <person name="Nusbaum C."/>
            <person name="Birren B."/>
        </authorList>
    </citation>
    <scope>NUCLEOTIDE SEQUENCE [LARGE SCALE GENOMIC DNA]</scope>
    <source>
        <strain evidence="18 19">ATCC 51276</strain>
    </source>
</reference>